<dbReference type="SUPFAM" id="SSF53098">
    <property type="entry name" value="Ribonuclease H-like"/>
    <property type="match status" value="1"/>
</dbReference>
<name>A0A409YH92_9AGAR</name>
<dbReference type="InParanoid" id="A0A409YH92"/>
<keyword evidence="3" id="KW-1185">Reference proteome</keyword>
<reference evidence="2 3" key="1">
    <citation type="journal article" date="2018" name="Evol. Lett.">
        <title>Horizontal gene cluster transfer increased hallucinogenic mushroom diversity.</title>
        <authorList>
            <person name="Reynolds H.T."/>
            <person name="Vijayakumar V."/>
            <person name="Gluck-Thaler E."/>
            <person name="Korotkin H.B."/>
            <person name="Matheny P.B."/>
            <person name="Slot J.C."/>
        </authorList>
    </citation>
    <scope>NUCLEOTIDE SEQUENCE [LARGE SCALE GENOMIC DNA]</scope>
    <source>
        <strain evidence="2 3">2629</strain>
    </source>
</reference>
<dbReference type="EMBL" id="NHTK01001174">
    <property type="protein sequence ID" value="PPR02335.1"/>
    <property type="molecule type" value="Genomic_DNA"/>
</dbReference>
<protein>
    <recommendedName>
        <fullName evidence="1">HAT C-terminal dimerisation domain-containing protein</fullName>
    </recommendedName>
</protein>
<dbReference type="InterPro" id="IPR012337">
    <property type="entry name" value="RNaseH-like_sf"/>
</dbReference>
<dbReference type="OrthoDB" id="3262464at2759"/>
<sequence>MTEEEADDLDLVQFWQERQFRFKLLFKASLDILPIQASAVPSEQVFSSSKETDTMRRSSLGQIKMEQLQMLKYRYRTDRLSFTEHLMCTEHEVAVLDVDTGYVNELLATGQLDLLEKYMDETKRGWGKDPLS</sequence>
<feature type="domain" description="HAT C-terminal dimerisation" evidence="1">
    <location>
        <begin position="5"/>
        <end position="72"/>
    </location>
</feature>
<accession>A0A409YH92</accession>
<comment type="caution">
    <text evidence="2">The sequence shown here is derived from an EMBL/GenBank/DDBJ whole genome shotgun (WGS) entry which is preliminary data.</text>
</comment>
<dbReference type="Proteomes" id="UP000284842">
    <property type="component" value="Unassembled WGS sequence"/>
</dbReference>
<dbReference type="Pfam" id="PF05699">
    <property type="entry name" value="Dimer_Tnp_hAT"/>
    <property type="match status" value="1"/>
</dbReference>
<gene>
    <name evidence="2" type="ORF">CVT24_011678</name>
</gene>
<dbReference type="AlphaFoldDB" id="A0A409YH92"/>
<evidence type="ECO:0000259" key="1">
    <source>
        <dbReference type="Pfam" id="PF05699"/>
    </source>
</evidence>
<evidence type="ECO:0000313" key="3">
    <source>
        <dbReference type="Proteomes" id="UP000284842"/>
    </source>
</evidence>
<proteinExistence type="predicted"/>
<organism evidence="2 3">
    <name type="scientific">Panaeolus cyanescens</name>
    <dbReference type="NCBI Taxonomy" id="181874"/>
    <lineage>
        <taxon>Eukaryota</taxon>
        <taxon>Fungi</taxon>
        <taxon>Dikarya</taxon>
        <taxon>Basidiomycota</taxon>
        <taxon>Agaricomycotina</taxon>
        <taxon>Agaricomycetes</taxon>
        <taxon>Agaricomycetidae</taxon>
        <taxon>Agaricales</taxon>
        <taxon>Agaricineae</taxon>
        <taxon>Galeropsidaceae</taxon>
        <taxon>Panaeolus</taxon>
    </lineage>
</organism>
<evidence type="ECO:0000313" key="2">
    <source>
        <dbReference type="EMBL" id="PPR02335.1"/>
    </source>
</evidence>
<dbReference type="GO" id="GO:0046983">
    <property type="term" value="F:protein dimerization activity"/>
    <property type="evidence" value="ECO:0007669"/>
    <property type="project" value="InterPro"/>
</dbReference>
<dbReference type="InterPro" id="IPR008906">
    <property type="entry name" value="HATC_C_dom"/>
</dbReference>